<evidence type="ECO:0000313" key="3">
    <source>
        <dbReference type="EMBL" id="KAK7394018.1"/>
    </source>
</evidence>
<reference evidence="3 4" key="1">
    <citation type="journal article" date="2025" name="Microbiol. Resour. Announc.">
        <title>Draft genome sequences for Neonectria magnoliae and Neonectria punicea, canker pathogens of Liriodendron tulipifera and Acer saccharum in West Virginia.</title>
        <authorList>
            <person name="Petronek H.M."/>
            <person name="Kasson M.T."/>
            <person name="Metheny A.M."/>
            <person name="Stauder C.M."/>
            <person name="Lovett B."/>
            <person name="Lynch S.C."/>
            <person name="Garnas J.R."/>
            <person name="Kasson L.R."/>
            <person name="Stajich J.E."/>
        </authorList>
    </citation>
    <scope>NUCLEOTIDE SEQUENCE [LARGE SCALE GENOMIC DNA]</scope>
    <source>
        <strain evidence="3 4">NRRL 64653</strain>
    </source>
</reference>
<keyword evidence="4" id="KW-1185">Reference proteome</keyword>
<dbReference type="Proteomes" id="UP001498476">
    <property type="component" value="Unassembled WGS sequence"/>
</dbReference>
<accession>A0ABR1GGN1</accession>
<gene>
    <name evidence="3" type="ORF">QQX98_013196</name>
</gene>
<feature type="region of interest" description="Disordered" evidence="1">
    <location>
        <begin position="1"/>
        <end position="30"/>
    </location>
</feature>
<dbReference type="EMBL" id="JAZAVJ010000531">
    <property type="protein sequence ID" value="KAK7394018.1"/>
    <property type="molecule type" value="Genomic_DNA"/>
</dbReference>
<evidence type="ECO:0000313" key="4">
    <source>
        <dbReference type="Proteomes" id="UP001498476"/>
    </source>
</evidence>
<proteinExistence type="predicted"/>
<dbReference type="InterPro" id="IPR021331">
    <property type="entry name" value="Hva1_TUDOR"/>
</dbReference>
<protein>
    <recommendedName>
        <fullName evidence="2">Hypervirulence associated protein TUDOR domain-containing protein</fullName>
    </recommendedName>
</protein>
<name>A0ABR1GGN1_9HYPO</name>
<organism evidence="3 4">
    <name type="scientific">Neonectria punicea</name>
    <dbReference type="NCBI Taxonomy" id="979145"/>
    <lineage>
        <taxon>Eukaryota</taxon>
        <taxon>Fungi</taxon>
        <taxon>Dikarya</taxon>
        <taxon>Ascomycota</taxon>
        <taxon>Pezizomycotina</taxon>
        <taxon>Sordariomycetes</taxon>
        <taxon>Hypocreomycetidae</taxon>
        <taxon>Hypocreales</taxon>
        <taxon>Nectriaceae</taxon>
        <taxon>Neonectria</taxon>
    </lineage>
</organism>
<evidence type="ECO:0000256" key="1">
    <source>
        <dbReference type="SAM" id="MobiDB-lite"/>
    </source>
</evidence>
<comment type="caution">
    <text evidence="3">The sequence shown here is derived from an EMBL/GenBank/DDBJ whole genome shotgun (WGS) entry which is preliminary data.</text>
</comment>
<sequence length="77" mass="8730">MPTEVKDKKSQPIKEGDEVRTPFRGGKREGGVEKVVMREGEEAKEADVKNPPKVIFTDQHRHRVAHNPGTLEHVTME</sequence>
<dbReference type="Pfam" id="PF11160">
    <property type="entry name" value="Hva1_TUDOR"/>
    <property type="match status" value="1"/>
</dbReference>
<evidence type="ECO:0000259" key="2">
    <source>
        <dbReference type="Pfam" id="PF11160"/>
    </source>
</evidence>
<feature type="domain" description="Hypervirulence associated protein TUDOR" evidence="2">
    <location>
        <begin position="16"/>
        <end position="71"/>
    </location>
</feature>
<dbReference type="Gene3D" id="2.30.30.1060">
    <property type="match status" value="1"/>
</dbReference>